<dbReference type="InterPro" id="IPR008964">
    <property type="entry name" value="Invasin/intimin_cell_adhesion"/>
</dbReference>
<evidence type="ECO:0000313" key="2">
    <source>
        <dbReference type="EMBL" id="MCP9292974.1"/>
    </source>
</evidence>
<gene>
    <name evidence="2" type="ORF">NM125_15395</name>
</gene>
<dbReference type="Gene3D" id="2.60.40.1080">
    <property type="match status" value="1"/>
</dbReference>
<dbReference type="AlphaFoldDB" id="A0A9X2L640"/>
<feature type="domain" description="BIG2" evidence="1">
    <location>
        <begin position="248"/>
        <end position="288"/>
    </location>
</feature>
<accession>A0A9X2L640</accession>
<dbReference type="Pfam" id="PF02368">
    <property type="entry name" value="Big_2"/>
    <property type="match status" value="1"/>
</dbReference>
<dbReference type="EMBL" id="JANDBC010000003">
    <property type="protein sequence ID" value="MCP9292974.1"/>
    <property type="molecule type" value="Genomic_DNA"/>
</dbReference>
<reference evidence="2" key="1">
    <citation type="submission" date="2022-06" db="EMBL/GenBank/DDBJ databases">
        <title>Gracilimonas sp. CAU 1638 isolated from sea sediment.</title>
        <authorList>
            <person name="Kim W."/>
        </authorList>
    </citation>
    <scope>NUCLEOTIDE SEQUENCE</scope>
    <source>
        <strain evidence="2">CAU 1638</strain>
    </source>
</reference>
<dbReference type="RefSeq" id="WP_255135873.1">
    <property type="nucleotide sequence ID" value="NZ_JANDBC010000003.1"/>
</dbReference>
<keyword evidence="3" id="KW-1185">Reference proteome</keyword>
<dbReference type="InterPro" id="IPR008979">
    <property type="entry name" value="Galactose-bd-like_sf"/>
</dbReference>
<protein>
    <submittedName>
        <fullName evidence="2">Ig-like domain-containing protein</fullName>
    </submittedName>
</protein>
<organism evidence="2 3">
    <name type="scientific">Gracilimonas sediminicola</name>
    <dbReference type="NCBI Taxonomy" id="2952158"/>
    <lineage>
        <taxon>Bacteria</taxon>
        <taxon>Pseudomonadati</taxon>
        <taxon>Balneolota</taxon>
        <taxon>Balneolia</taxon>
        <taxon>Balneolales</taxon>
        <taxon>Balneolaceae</taxon>
        <taxon>Gracilimonas</taxon>
    </lineage>
</organism>
<evidence type="ECO:0000259" key="1">
    <source>
        <dbReference type="Pfam" id="PF02368"/>
    </source>
</evidence>
<dbReference type="PROSITE" id="PS51257">
    <property type="entry name" value="PROKAR_LIPOPROTEIN"/>
    <property type="match status" value="1"/>
</dbReference>
<dbReference type="SUPFAM" id="SSF49785">
    <property type="entry name" value="Galactose-binding domain-like"/>
    <property type="match status" value="1"/>
</dbReference>
<dbReference type="InterPro" id="IPR003343">
    <property type="entry name" value="Big_2"/>
</dbReference>
<sequence>MKDLDSKITIRSLLAGLLIMAIAQGCERSVDGLEEPDFTENPEVFIDGFSSGLEYYPFEGSKLDAFNVDSDVTYDGSDASMRLDIPNVGSSEGAFSGAIFRDDNGGRDLSSYNALTFYAKGSIPGTINELGIGQDFMQNQYLVSFNNLKLTTYWKKYVIPVPDASKLTSEQGLFWYAEGPEEGNGYSFWIDDLKYENLGTIAQPRPSILSGRNDTLTSFTGLSSEINELTQTVNLGSGEDITVTAAPAYFSFNSSDPSVATVDGNGEVSVVGEGTTVITASLDEVTAAGSLTIQSIGDFTPAPVPDEDPADVISIFSDAYDNVPVDYYNGFFNGDGQTTLGGTGEGGADIVVDGNGIINYTNLNFVGIGTFMDVASIDASGMTHLHVDINVREAIDAGDFIRLQLINSVGNNETSGSFTIDSNTLQQNEWVSLDIPLNNFSGLTERSEIGLLFFVSDATISNIFVDNIYYYDSGIIVPDRNPPSFPITFDDPAIDYTFEVFNGASFQVIDNPILSGSNASASKVGSITNIGAAFEGAYVDLENNVDLSSGSTITMDVYSTTTIPVLLKFEGGANGAQDIEITANHSGSGWEELSFDFSSSAEYSRVVLFMDAPGTTSGTFYIDNFTQN</sequence>
<comment type="caution">
    <text evidence="2">The sequence shown here is derived from an EMBL/GenBank/DDBJ whole genome shotgun (WGS) entry which is preliminary data.</text>
</comment>
<dbReference type="SUPFAM" id="SSF49373">
    <property type="entry name" value="Invasin/intimin cell-adhesion fragments"/>
    <property type="match status" value="1"/>
</dbReference>
<dbReference type="Proteomes" id="UP001139125">
    <property type="component" value="Unassembled WGS sequence"/>
</dbReference>
<proteinExistence type="predicted"/>
<name>A0A9X2L640_9BACT</name>
<evidence type="ECO:0000313" key="3">
    <source>
        <dbReference type="Proteomes" id="UP001139125"/>
    </source>
</evidence>
<dbReference type="Gene3D" id="2.60.120.260">
    <property type="entry name" value="Galactose-binding domain-like"/>
    <property type="match status" value="2"/>
</dbReference>
<dbReference type="Gene3D" id="2.60.120.430">
    <property type="entry name" value="Galactose-binding lectin"/>
    <property type="match status" value="1"/>
</dbReference>